<evidence type="ECO:0000256" key="2">
    <source>
        <dbReference type="ARBA" id="ARBA00023186"/>
    </source>
</evidence>
<feature type="region of interest" description="Disordered" evidence="4">
    <location>
        <begin position="116"/>
        <end position="143"/>
    </location>
</feature>
<dbReference type="FunCoup" id="B3RIW4">
    <property type="interactions" value="1696"/>
</dbReference>
<dbReference type="GO" id="GO:0051082">
    <property type="term" value="F:unfolded protein binding"/>
    <property type="evidence" value="ECO:0007669"/>
    <property type="project" value="InterPro"/>
</dbReference>
<dbReference type="STRING" id="10228.B3RIW4"/>
<dbReference type="EMBL" id="DS985241">
    <property type="protein sequence ID" value="EDV29262.1"/>
    <property type="molecule type" value="Genomic_DNA"/>
</dbReference>
<dbReference type="FunFam" id="1.10.287.370:FF:000002">
    <property type="entry name" value="Prefoldin subunit 2"/>
    <property type="match status" value="1"/>
</dbReference>
<dbReference type="PhylomeDB" id="B3RIW4"/>
<protein>
    <recommendedName>
        <fullName evidence="7">Prefoldin subunit 2</fullName>
    </recommendedName>
</protein>
<comment type="similarity">
    <text evidence="1">Belongs to the prefoldin subunit beta family.</text>
</comment>
<evidence type="ECO:0000256" key="3">
    <source>
        <dbReference type="ARBA" id="ARBA00024667"/>
    </source>
</evidence>
<dbReference type="InterPro" id="IPR002777">
    <property type="entry name" value="PFD_beta-like"/>
</dbReference>
<dbReference type="InterPro" id="IPR027235">
    <property type="entry name" value="PFD2"/>
</dbReference>
<dbReference type="PANTHER" id="PTHR13303">
    <property type="entry name" value="PREFOLDIN SUBUNIT 2"/>
    <property type="match status" value="1"/>
</dbReference>
<keyword evidence="6" id="KW-1185">Reference proteome</keyword>
<dbReference type="GO" id="GO:0006457">
    <property type="term" value="P:protein folding"/>
    <property type="evidence" value="ECO:0000318"/>
    <property type="project" value="GO_Central"/>
</dbReference>
<dbReference type="AlphaFoldDB" id="B3RIW4"/>
<dbReference type="OrthoDB" id="29646at2759"/>
<dbReference type="HOGENOM" id="CLU_113004_0_0_1"/>
<dbReference type="GO" id="GO:0044183">
    <property type="term" value="F:protein folding chaperone"/>
    <property type="evidence" value="ECO:0000318"/>
    <property type="project" value="GO_Central"/>
</dbReference>
<evidence type="ECO:0000313" key="6">
    <source>
        <dbReference type="Proteomes" id="UP000009022"/>
    </source>
</evidence>
<evidence type="ECO:0008006" key="7">
    <source>
        <dbReference type="Google" id="ProtNLM"/>
    </source>
</evidence>
<sequence>MATGKKTKTLYTQDQVVAQFNHLRQEQRAIASKIGELELEKNEHKIVIDTLQEVDAKRKCFRLIGGILVERTAGEVLPALQHNQEQIIKATEKLKERLGTKGEEINQFRQKYNIKVRGERESNQEESKETKSSGQGILVAGKD</sequence>
<dbReference type="OMA" id="CFKMIGG"/>
<organism evidence="5 6">
    <name type="scientific">Trichoplax adhaerens</name>
    <name type="common">Trichoplax reptans</name>
    <dbReference type="NCBI Taxonomy" id="10228"/>
    <lineage>
        <taxon>Eukaryota</taxon>
        <taxon>Metazoa</taxon>
        <taxon>Placozoa</taxon>
        <taxon>Uniplacotomia</taxon>
        <taxon>Trichoplacea</taxon>
        <taxon>Trichoplacidae</taxon>
        <taxon>Trichoplax</taxon>
    </lineage>
</organism>
<dbReference type="CDD" id="cd23163">
    <property type="entry name" value="Prefoldin_2"/>
    <property type="match status" value="1"/>
</dbReference>
<gene>
    <name evidence="5" type="ORF">TRIADDRAFT_19142</name>
</gene>
<keyword evidence="2" id="KW-0143">Chaperone</keyword>
<dbReference type="Proteomes" id="UP000009022">
    <property type="component" value="Unassembled WGS sequence"/>
</dbReference>
<accession>B3RIW4</accession>
<dbReference type="KEGG" id="tad:TRIADDRAFT_19142"/>
<evidence type="ECO:0000256" key="4">
    <source>
        <dbReference type="SAM" id="MobiDB-lite"/>
    </source>
</evidence>
<dbReference type="GO" id="GO:0005737">
    <property type="term" value="C:cytoplasm"/>
    <property type="evidence" value="ECO:0000318"/>
    <property type="project" value="GO_Central"/>
</dbReference>
<feature type="compositionally biased region" description="Basic and acidic residues" evidence="4">
    <location>
        <begin position="116"/>
        <end position="131"/>
    </location>
</feature>
<dbReference type="InParanoid" id="B3RIW4"/>
<dbReference type="Gene3D" id="1.10.287.370">
    <property type="match status" value="1"/>
</dbReference>
<evidence type="ECO:0000313" key="5">
    <source>
        <dbReference type="EMBL" id="EDV29262.1"/>
    </source>
</evidence>
<comment type="function">
    <text evidence="3">Binds specifically to cytosolic chaperonin (c-CPN) and transfers target proteins to it. Binds to nascent polypeptide chain and promotes folding in an environment in which there are many competing pathways for nonnative proteins.</text>
</comment>
<dbReference type="GeneID" id="6748877"/>
<reference evidence="5 6" key="1">
    <citation type="journal article" date="2008" name="Nature">
        <title>The Trichoplax genome and the nature of placozoans.</title>
        <authorList>
            <person name="Srivastava M."/>
            <person name="Begovic E."/>
            <person name="Chapman J."/>
            <person name="Putnam N.H."/>
            <person name="Hellsten U."/>
            <person name="Kawashima T."/>
            <person name="Kuo A."/>
            <person name="Mitros T."/>
            <person name="Salamov A."/>
            <person name="Carpenter M.L."/>
            <person name="Signorovitch A.Y."/>
            <person name="Moreno M.A."/>
            <person name="Kamm K."/>
            <person name="Grimwood J."/>
            <person name="Schmutz J."/>
            <person name="Shapiro H."/>
            <person name="Grigoriev I.V."/>
            <person name="Buss L.W."/>
            <person name="Schierwater B."/>
            <person name="Dellaporta S.L."/>
            <person name="Rokhsar D.S."/>
        </authorList>
    </citation>
    <scope>NUCLEOTIDE SEQUENCE [LARGE SCALE GENOMIC DNA]</scope>
    <source>
        <strain evidence="5 6">Grell-BS-1999</strain>
    </source>
</reference>
<proteinExistence type="inferred from homology"/>
<dbReference type="GO" id="GO:0016272">
    <property type="term" value="C:prefoldin complex"/>
    <property type="evidence" value="ECO:0007669"/>
    <property type="project" value="InterPro"/>
</dbReference>
<dbReference type="CTD" id="6748877"/>
<dbReference type="Pfam" id="PF01920">
    <property type="entry name" value="Prefoldin_2"/>
    <property type="match status" value="1"/>
</dbReference>
<name>B3RIW4_TRIAD</name>
<dbReference type="eggNOG" id="KOG4098">
    <property type="taxonomic scope" value="Eukaryota"/>
</dbReference>
<dbReference type="InterPro" id="IPR009053">
    <property type="entry name" value="Prefoldin"/>
</dbReference>
<dbReference type="SUPFAM" id="SSF46579">
    <property type="entry name" value="Prefoldin"/>
    <property type="match status" value="1"/>
</dbReference>
<evidence type="ECO:0000256" key="1">
    <source>
        <dbReference type="ARBA" id="ARBA00008045"/>
    </source>
</evidence>
<dbReference type="RefSeq" id="XP_002108464.1">
    <property type="nucleotide sequence ID" value="XM_002108428.1"/>
</dbReference>